<dbReference type="Gene3D" id="3.10.560.10">
    <property type="entry name" value="Outer membrane lipoprotein wza domain like"/>
    <property type="match status" value="1"/>
</dbReference>
<dbReference type="Pfam" id="PF02563">
    <property type="entry name" value="Poly_export"/>
    <property type="match status" value="1"/>
</dbReference>
<dbReference type="OrthoDB" id="9808948at2"/>
<organism evidence="4 5">
    <name type="scientific">Microbulbifer agarilyticus</name>
    <dbReference type="NCBI Taxonomy" id="260552"/>
    <lineage>
        <taxon>Bacteria</taxon>
        <taxon>Pseudomonadati</taxon>
        <taxon>Pseudomonadota</taxon>
        <taxon>Gammaproteobacteria</taxon>
        <taxon>Cellvibrionales</taxon>
        <taxon>Microbulbiferaceae</taxon>
        <taxon>Microbulbifer</taxon>
    </lineage>
</organism>
<keyword evidence="5" id="KW-1185">Reference proteome</keyword>
<dbReference type="InterPro" id="IPR049712">
    <property type="entry name" value="Poly_export"/>
</dbReference>
<dbReference type="Pfam" id="PF10531">
    <property type="entry name" value="SLBB"/>
    <property type="match status" value="1"/>
</dbReference>
<keyword evidence="1" id="KW-0732">Signal</keyword>
<protein>
    <submittedName>
        <fullName evidence="4">Uncharacterized protein</fullName>
    </submittedName>
</protein>
<dbReference type="AlphaFoldDB" id="A0A1Q2M0T4"/>
<sequence>MKHRTTFKYLFRSLQATIAIFLGLILQASLVSAATPEYRIDAGDSISIRVYGESDLSVDVMLGESGVVNYPFLGELKVSGLTPAELENVILQGLKGDYLINPSVTVSVTEYRQVFIYGEVQAPGGYSYQPGLTVGKAAALAQGMTERGSEKRIFLTREGMSENQKVRADMSTKLQPGDVITIEQGFF</sequence>
<evidence type="ECO:0000313" key="5">
    <source>
        <dbReference type="Proteomes" id="UP000188219"/>
    </source>
</evidence>
<dbReference type="PANTHER" id="PTHR33619:SF3">
    <property type="entry name" value="POLYSACCHARIDE EXPORT PROTEIN GFCE-RELATED"/>
    <property type="match status" value="1"/>
</dbReference>
<dbReference type="PANTHER" id="PTHR33619">
    <property type="entry name" value="POLYSACCHARIDE EXPORT PROTEIN GFCE-RELATED"/>
    <property type="match status" value="1"/>
</dbReference>
<dbReference type="STRING" id="260552.Mag101_00575"/>
<dbReference type="InterPro" id="IPR019554">
    <property type="entry name" value="Soluble_ligand-bd"/>
</dbReference>
<dbReference type="KEGG" id="maga:Mag101_00575"/>
<name>A0A1Q2M0T4_9GAMM</name>
<dbReference type="EMBL" id="CP019650">
    <property type="protein sequence ID" value="AQQ66310.1"/>
    <property type="molecule type" value="Genomic_DNA"/>
</dbReference>
<evidence type="ECO:0000259" key="3">
    <source>
        <dbReference type="Pfam" id="PF10531"/>
    </source>
</evidence>
<feature type="domain" description="Soluble ligand binding" evidence="3">
    <location>
        <begin position="114"/>
        <end position="159"/>
    </location>
</feature>
<feature type="domain" description="Polysaccharide export protein N-terminal" evidence="2">
    <location>
        <begin position="33"/>
        <end position="109"/>
    </location>
</feature>
<gene>
    <name evidence="4" type="ORF">Mag101_00575</name>
</gene>
<accession>A0A1Q2M0T4</accession>
<evidence type="ECO:0000259" key="2">
    <source>
        <dbReference type="Pfam" id="PF02563"/>
    </source>
</evidence>
<dbReference type="InterPro" id="IPR003715">
    <property type="entry name" value="Poly_export_N"/>
</dbReference>
<dbReference type="Proteomes" id="UP000188219">
    <property type="component" value="Chromosome"/>
</dbReference>
<dbReference type="GO" id="GO:0015159">
    <property type="term" value="F:polysaccharide transmembrane transporter activity"/>
    <property type="evidence" value="ECO:0007669"/>
    <property type="project" value="InterPro"/>
</dbReference>
<evidence type="ECO:0000313" key="4">
    <source>
        <dbReference type="EMBL" id="AQQ66310.1"/>
    </source>
</evidence>
<dbReference type="RefSeq" id="WP_077399319.1">
    <property type="nucleotide sequence ID" value="NZ_CP019650.1"/>
</dbReference>
<reference evidence="4" key="1">
    <citation type="submission" date="2017-02" db="EMBL/GenBank/DDBJ databases">
        <title>Genome of Microbulbifer agarilyticus GP101.</title>
        <authorList>
            <person name="Jung J."/>
            <person name="Bae S.S."/>
            <person name="Baek K."/>
        </authorList>
    </citation>
    <scope>NUCLEOTIDE SEQUENCE [LARGE SCALE GENOMIC DNA]</scope>
    <source>
        <strain evidence="4">GP101</strain>
    </source>
</reference>
<evidence type="ECO:0000256" key="1">
    <source>
        <dbReference type="ARBA" id="ARBA00022729"/>
    </source>
</evidence>
<dbReference type="Gene3D" id="3.30.1950.10">
    <property type="entry name" value="wza like domain"/>
    <property type="match status" value="1"/>
</dbReference>
<proteinExistence type="predicted"/>